<protein>
    <submittedName>
        <fullName evidence="2">RHTO0S07e04984g1_1</fullName>
    </submittedName>
</protein>
<organism evidence="2">
    <name type="scientific">Rhodotorula toruloides</name>
    <name type="common">Yeast</name>
    <name type="synonym">Rhodosporidium toruloides</name>
    <dbReference type="NCBI Taxonomy" id="5286"/>
    <lineage>
        <taxon>Eukaryota</taxon>
        <taxon>Fungi</taxon>
        <taxon>Dikarya</taxon>
        <taxon>Basidiomycota</taxon>
        <taxon>Pucciniomycotina</taxon>
        <taxon>Microbotryomycetes</taxon>
        <taxon>Sporidiobolales</taxon>
        <taxon>Sporidiobolaceae</taxon>
        <taxon>Rhodotorula</taxon>
    </lineage>
</organism>
<gene>
    <name evidence="2" type="ORF">RHTO0S_07e04984g</name>
</gene>
<dbReference type="OrthoDB" id="14339at2759"/>
<dbReference type="PANTHER" id="PTHR37332">
    <property type="entry name" value="EXPRESSED PROTEIN"/>
    <property type="match status" value="1"/>
</dbReference>
<dbReference type="AlphaFoldDB" id="A0A061B7J7"/>
<dbReference type="EMBL" id="LK052942">
    <property type="protein sequence ID" value="CDR42873.1"/>
    <property type="molecule type" value="Genomic_DNA"/>
</dbReference>
<feature type="compositionally biased region" description="Low complexity" evidence="1">
    <location>
        <begin position="13"/>
        <end position="39"/>
    </location>
</feature>
<evidence type="ECO:0000256" key="1">
    <source>
        <dbReference type="SAM" id="MobiDB-lite"/>
    </source>
</evidence>
<name>A0A061B7J7_RHOTO</name>
<proteinExistence type="predicted"/>
<evidence type="ECO:0000313" key="2">
    <source>
        <dbReference type="EMBL" id="CDR42873.1"/>
    </source>
</evidence>
<sequence length="310" mass="32311">MSAVLPYAFHAPSNSSSSPTISGSNVTGSATGTSVGSGSAVGSVPNLPSGSLGSTLEALRTLVGKRITAWTYLKNAGEGRVYWFNTVLLTSDDLQSSFPNDRMRNRSTRFAVLGMSLSALLDISPAHDFLRGLLSLVQEFDAMPEERFGGRGQQQKSLFKVGSRSRRGGGMPGGGGGGGADFSMGLPQEGGEASYLYMPNIPFDLDYFQVLITLCELLVETYSKIFSYLGPSAPSGSSATAGLFPQPPGARGSVLGGVGSGAASMGLSQALTDVVYKIDARLKKIVSLLSQEFDGIARAAIKTELNSLLG</sequence>
<feature type="region of interest" description="Disordered" evidence="1">
    <location>
        <begin position="11"/>
        <end position="39"/>
    </location>
</feature>
<reference evidence="2" key="1">
    <citation type="journal article" date="2014" name="Genome Announc.">
        <title>Draft genome sequence of Rhodosporidium toruloides CECT1137, an oleaginous yeast of biotechnological interest.</title>
        <authorList>
            <person name="Morin N."/>
            <person name="Calcas X."/>
            <person name="Devillers H."/>
            <person name="Durrens P."/>
            <person name="Sherman D.J."/>
            <person name="Nicaud J.-M."/>
            <person name="Neuveglise C."/>
        </authorList>
    </citation>
    <scope>NUCLEOTIDE SEQUENCE</scope>
    <source>
        <strain evidence="2">CECT1137</strain>
    </source>
</reference>
<dbReference type="PANTHER" id="PTHR37332:SF1">
    <property type="entry name" value="ELMO DOMAIN-CONTAINING PROTEIN"/>
    <property type="match status" value="1"/>
</dbReference>
<accession>A0A061B7J7</accession>